<reference evidence="3 4" key="1">
    <citation type="submission" date="2018-06" db="EMBL/GenBank/DDBJ databases">
        <title>Genome analysis of cellulolytic fungus Trichoderma lentiforme CFAM-422.</title>
        <authorList>
            <person name="Steindorff A.S."/>
            <person name="Formighieri E.F."/>
            <person name="Midorikawa G.E.O."/>
            <person name="Tamietti M.S."/>
            <person name="Ramos E.Z."/>
            <person name="Silva A.S."/>
            <person name="Bon E.P.S."/>
            <person name="Mendes T.D."/>
            <person name="Damaso M.C.T."/>
            <person name="Favaro L.C.L."/>
        </authorList>
    </citation>
    <scope>NUCLEOTIDE SEQUENCE [LARGE SCALE GENOMIC DNA]</scope>
    <source>
        <strain evidence="3 4">CFAM-422</strain>
    </source>
</reference>
<dbReference type="PROSITE" id="PS51718">
    <property type="entry name" value="G_DYNAMIN_2"/>
    <property type="match status" value="1"/>
</dbReference>
<dbReference type="PANTHER" id="PTHR11566">
    <property type="entry name" value="DYNAMIN"/>
    <property type="match status" value="1"/>
</dbReference>
<dbReference type="GO" id="GO:0005739">
    <property type="term" value="C:mitochondrion"/>
    <property type="evidence" value="ECO:0007669"/>
    <property type="project" value="TreeGrafter"/>
</dbReference>
<dbReference type="GO" id="GO:0048312">
    <property type="term" value="P:intracellular distribution of mitochondria"/>
    <property type="evidence" value="ECO:0007669"/>
    <property type="project" value="TreeGrafter"/>
</dbReference>
<feature type="domain" description="GED" evidence="1">
    <location>
        <begin position="625"/>
        <end position="713"/>
    </location>
</feature>
<organism evidence="3 4">
    <name type="scientific">Trichoderma lentiforme</name>
    <dbReference type="NCBI Taxonomy" id="1567552"/>
    <lineage>
        <taxon>Eukaryota</taxon>
        <taxon>Fungi</taxon>
        <taxon>Dikarya</taxon>
        <taxon>Ascomycota</taxon>
        <taxon>Pezizomycotina</taxon>
        <taxon>Sordariomycetes</taxon>
        <taxon>Hypocreomycetidae</taxon>
        <taxon>Hypocreales</taxon>
        <taxon>Hypocreaceae</taxon>
        <taxon>Trichoderma</taxon>
    </lineage>
</organism>
<keyword evidence="4" id="KW-1185">Reference proteome</keyword>
<sequence>MGTIFNKDMPGQGLLIPSMLETMLEIADRLRALGVSHPALLPQIVVIGDQSAGKSSVLKALTGFQLPRSATRGTRHATEIVCRRESTESAVVSIIPHNPSPEREELVEDFRRSTYRILSDEFPKIFKDAAKVMGIKLSENEGDRGSAFSLDVLKIEISGPNADNVTVIDVPGIFETAIPGLTTESDIDLVKDMVNGYIHDNRTIILAVLPCNGDMINQKILQLAAEADPPGKRTLAILTKPDLAVENATKVALCDLVNGERRDLPFGYHVVETLGAGDTSGNMDNRHQQELSLFEQAPWNTITFNRLGISTLRVRIKRLSVNLARPEFPAIESEIMANLEMSRGLLADMDQRAHVDKIASTFMRTREYLLAAHFTGQKTSYECPKIRLITQIRAINEAFSRIMLEKGHARDFYTESEHFVAENQLENFEGSTMPDELHPPGRSILYDEKIHFQIPNLVDDDLGRIVSNLYWCPKPKEGGILEYIQEQHFNAGGLGWESPIFLILQVAFIEQGKKWRPIAHAHVSNAVLLVHDFIRQTLEKCCRDIAIFEKLWAFLLHDLVNRYARAMRHLDFLLDVEFKSRTIPYDLHFEEKFNQLKLNDQKPRSQQCDGTVPGGQPPSSFEERVMFISNDLHAYYDLARHRFMDAVCQQAVDYYLLHDKDGPLAVLSDNVVMRMTAEQLEMIVGEDLAVKEKRERLTKEIESLSKALKILRG</sequence>
<dbReference type="GO" id="GO:0003924">
    <property type="term" value="F:GTPase activity"/>
    <property type="evidence" value="ECO:0007669"/>
    <property type="project" value="InterPro"/>
</dbReference>
<dbReference type="Proteomes" id="UP000801864">
    <property type="component" value="Unassembled WGS sequence"/>
</dbReference>
<dbReference type="PROSITE" id="PS51388">
    <property type="entry name" value="GED"/>
    <property type="match status" value="1"/>
</dbReference>
<dbReference type="PANTHER" id="PTHR11566:SF215">
    <property type="entry name" value="DYNAMIN GTPASE"/>
    <property type="match status" value="1"/>
</dbReference>
<dbReference type="GO" id="GO:0005874">
    <property type="term" value="C:microtubule"/>
    <property type="evidence" value="ECO:0007669"/>
    <property type="project" value="TreeGrafter"/>
</dbReference>
<dbReference type="SUPFAM" id="SSF52540">
    <property type="entry name" value="P-loop containing nucleoside triphosphate hydrolases"/>
    <property type="match status" value="1"/>
</dbReference>
<dbReference type="InterPro" id="IPR027417">
    <property type="entry name" value="P-loop_NTPase"/>
</dbReference>
<evidence type="ECO:0000313" key="3">
    <source>
        <dbReference type="EMBL" id="KAF3066150.1"/>
    </source>
</evidence>
<dbReference type="CDD" id="cd08771">
    <property type="entry name" value="DLP_1"/>
    <property type="match status" value="1"/>
</dbReference>
<dbReference type="GO" id="GO:0016020">
    <property type="term" value="C:membrane"/>
    <property type="evidence" value="ECO:0007669"/>
    <property type="project" value="TreeGrafter"/>
</dbReference>
<name>A0A9P4X850_9HYPO</name>
<dbReference type="GO" id="GO:0016559">
    <property type="term" value="P:peroxisome fission"/>
    <property type="evidence" value="ECO:0007669"/>
    <property type="project" value="TreeGrafter"/>
</dbReference>
<dbReference type="Gene3D" id="3.40.50.300">
    <property type="entry name" value="P-loop containing nucleotide triphosphate hydrolases"/>
    <property type="match status" value="1"/>
</dbReference>
<evidence type="ECO:0000259" key="2">
    <source>
        <dbReference type="PROSITE" id="PS51718"/>
    </source>
</evidence>
<dbReference type="InterPro" id="IPR020850">
    <property type="entry name" value="GED_dom"/>
</dbReference>
<dbReference type="EMBL" id="QLNT01000017">
    <property type="protein sequence ID" value="KAF3066150.1"/>
    <property type="molecule type" value="Genomic_DNA"/>
</dbReference>
<dbReference type="GO" id="GO:0005525">
    <property type="term" value="F:GTP binding"/>
    <property type="evidence" value="ECO:0007669"/>
    <property type="project" value="InterPro"/>
</dbReference>
<gene>
    <name evidence="3" type="ORF">CFAM422_009229</name>
</gene>
<dbReference type="AlphaFoldDB" id="A0A9P4X850"/>
<evidence type="ECO:0000313" key="4">
    <source>
        <dbReference type="Proteomes" id="UP000801864"/>
    </source>
</evidence>
<dbReference type="InterPro" id="IPR022812">
    <property type="entry name" value="Dynamin"/>
</dbReference>
<dbReference type="GO" id="GO:0006897">
    <property type="term" value="P:endocytosis"/>
    <property type="evidence" value="ECO:0007669"/>
    <property type="project" value="TreeGrafter"/>
</dbReference>
<dbReference type="InterPro" id="IPR001401">
    <property type="entry name" value="Dynamin_GTPase"/>
</dbReference>
<dbReference type="PRINTS" id="PR00195">
    <property type="entry name" value="DYNAMIN"/>
</dbReference>
<dbReference type="SMART" id="SM00053">
    <property type="entry name" value="DYNc"/>
    <property type="match status" value="1"/>
</dbReference>
<comment type="caution">
    <text evidence="3">The sequence shown here is derived from an EMBL/GenBank/DDBJ whole genome shotgun (WGS) entry which is preliminary data.</text>
</comment>
<evidence type="ECO:0000259" key="1">
    <source>
        <dbReference type="PROSITE" id="PS51388"/>
    </source>
</evidence>
<dbReference type="InterPro" id="IPR045063">
    <property type="entry name" value="Dynamin_N"/>
</dbReference>
<accession>A0A9P4X850</accession>
<protein>
    <submittedName>
        <fullName evidence="3">Interferon-induced GTP-binding protein Mx2</fullName>
    </submittedName>
</protein>
<proteinExistence type="predicted"/>
<dbReference type="GO" id="GO:0000266">
    <property type="term" value="P:mitochondrial fission"/>
    <property type="evidence" value="ECO:0007669"/>
    <property type="project" value="TreeGrafter"/>
</dbReference>
<dbReference type="Pfam" id="PF00350">
    <property type="entry name" value="Dynamin_N"/>
    <property type="match status" value="1"/>
</dbReference>
<dbReference type="InterPro" id="IPR030381">
    <property type="entry name" value="G_DYNAMIN_dom"/>
</dbReference>
<feature type="domain" description="Dynamin-type G" evidence="2">
    <location>
        <begin position="38"/>
        <end position="329"/>
    </location>
</feature>
<dbReference type="GO" id="GO:0008017">
    <property type="term" value="F:microtubule binding"/>
    <property type="evidence" value="ECO:0007669"/>
    <property type="project" value="TreeGrafter"/>
</dbReference>